<dbReference type="Pfam" id="PF00106">
    <property type="entry name" value="adh_short"/>
    <property type="match status" value="1"/>
</dbReference>
<dbReference type="PANTHER" id="PTHR45267:SF2">
    <property type="entry name" value="NADPH-DEPENDENT PTERIN ALDEHYDE REDUCTASE"/>
    <property type="match status" value="1"/>
</dbReference>
<organism evidence="2 3">
    <name type="scientific">Symbiodinium pilosum</name>
    <name type="common">Dinoflagellate</name>
    <dbReference type="NCBI Taxonomy" id="2952"/>
    <lineage>
        <taxon>Eukaryota</taxon>
        <taxon>Sar</taxon>
        <taxon>Alveolata</taxon>
        <taxon>Dinophyceae</taxon>
        <taxon>Suessiales</taxon>
        <taxon>Symbiodiniaceae</taxon>
        <taxon>Symbiodinium</taxon>
    </lineage>
</organism>
<dbReference type="InterPro" id="IPR002347">
    <property type="entry name" value="SDR_fam"/>
</dbReference>
<dbReference type="Proteomes" id="UP000649617">
    <property type="component" value="Unassembled WGS sequence"/>
</dbReference>
<accession>A0A812W8G5</accession>
<dbReference type="InterPro" id="IPR036291">
    <property type="entry name" value="NAD(P)-bd_dom_sf"/>
</dbReference>
<gene>
    <name evidence="2" type="ORF">SPIL2461_LOCUS18593</name>
</gene>
<dbReference type="PANTHER" id="PTHR45267">
    <property type="match status" value="1"/>
</dbReference>
<dbReference type="SUPFAM" id="SSF51735">
    <property type="entry name" value="NAD(P)-binding Rossmann-fold domains"/>
    <property type="match status" value="1"/>
</dbReference>
<feature type="non-terminal residue" evidence="2">
    <location>
        <position position="1"/>
    </location>
</feature>
<dbReference type="CDD" id="cd05233">
    <property type="entry name" value="SDR_c"/>
    <property type="match status" value="1"/>
</dbReference>
<feature type="region of interest" description="Disordered" evidence="1">
    <location>
        <begin position="115"/>
        <end position="139"/>
    </location>
</feature>
<evidence type="ECO:0008006" key="4">
    <source>
        <dbReference type="Google" id="ProtNLM"/>
    </source>
</evidence>
<feature type="non-terminal residue" evidence="2">
    <location>
        <position position="156"/>
    </location>
</feature>
<name>A0A812W8G5_SYMPI</name>
<evidence type="ECO:0000256" key="1">
    <source>
        <dbReference type="SAM" id="MobiDB-lite"/>
    </source>
</evidence>
<keyword evidence="3" id="KW-1185">Reference proteome</keyword>
<dbReference type="GO" id="GO:0016616">
    <property type="term" value="F:oxidoreductase activity, acting on the CH-OH group of donors, NAD or NADP as acceptor"/>
    <property type="evidence" value="ECO:0007669"/>
    <property type="project" value="TreeGrafter"/>
</dbReference>
<dbReference type="GO" id="GO:0005829">
    <property type="term" value="C:cytosol"/>
    <property type="evidence" value="ECO:0007669"/>
    <property type="project" value="TreeGrafter"/>
</dbReference>
<dbReference type="PRINTS" id="PR00081">
    <property type="entry name" value="GDHRDH"/>
</dbReference>
<evidence type="ECO:0000313" key="3">
    <source>
        <dbReference type="Proteomes" id="UP000649617"/>
    </source>
</evidence>
<dbReference type="AlphaFoldDB" id="A0A812W8G5"/>
<sequence>VVAGKGSYSASKWAVEAIGKTLALELQSANIAAVTLDPGVVNTDMLAESCTTDEEKAWCLQQRSPEDFAKETAPFLLSLGLEDTGRNLVAPGCPDSYYQTGVSYKDRPAWANGFGPFRPAREDVEPERKRQRTSRNSQPRKYFISGVMLASKKKLK</sequence>
<reference evidence="2" key="1">
    <citation type="submission" date="2021-02" db="EMBL/GenBank/DDBJ databases">
        <authorList>
            <person name="Dougan E. K."/>
            <person name="Rhodes N."/>
            <person name="Thang M."/>
            <person name="Chan C."/>
        </authorList>
    </citation>
    <scope>NUCLEOTIDE SEQUENCE</scope>
</reference>
<proteinExistence type="predicted"/>
<dbReference type="InterPro" id="IPR053241">
    <property type="entry name" value="NADPH_pterin_aldehyde_rdct"/>
</dbReference>
<feature type="compositionally biased region" description="Basic and acidic residues" evidence="1">
    <location>
        <begin position="119"/>
        <end position="128"/>
    </location>
</feature>
<comment type="caution">
    <text evidence="2">The sequence shown here is derived from an EMBL/GenBank/DDBJ whole genome shotgun (WGS) entry which is preliminary data.</text>
</comment>
<dbReference type="Gene3D" id="3.40.50.720">
    <property type="entry name" value="NAD(P)-binding Rossmann-like Domain"/>
    <property type="match status" value="1"/>
</dbReference>
<evidence type="ECO:0000313" key="2">
    <source>
        <dbReference type="EMBL" id="CAE7672830.1"/>
    </source>
</evidence>
<dbReference type="OrthoDB" id="425233at2759"/>
<dbReference type="EMBL" id="CAJNIZ010043917">
    <property type="protein sequence ID" value="CAE7672830.1"/>
    <property type="molecule type" value="Genomic_DNA"/>
</dbReference>
<protein>
    <recommendedName>
        <fullName evidence="4">Protochlorophyllide reductase</fullName>
    </recommendedName>
</protein>